<evidence type="ECO:0000256" key="3">
    <source>
        <dbReference type="ARBA" id="ARBA00022989"/>
    </source>
</evidence>
<dbReference type="InterPro" id="IPR000515">
    <property type="entry name" value="MetI-like"/>
</dbReference>
<sequence length="495" mass="54372">MNKVMKQLFSRKSFVISLAILLFFVIISIFANYLTPYTNPYSFNQEYVATPYSPPQWATIFPQYSGLPPTYNNLLSSSQPQFVKNGTVSYAQVGSSKLSVYMKGSGSFLNVSYPFSYDGSKYKEAPSSFTITFSYLPKGVNSTEVQLNVYLIHGNKTFFISSYVPPTYTLLFFYPVCTINMDSLNNIYISSQSLTYSNSPFVNSLSGSARYEGAFVIPSLIFKGEPSSYKLMVSIVDLSGQPINVTMTKPSLHTQGYLFGIMGTDFRGSSVFAEFVLGARFDLELSVITAVVIVAIGLIVGLVAGYKGGKTDLTLNSITDFFLTIPTLPLFIVLESMLVATGLVLDINIVVLLFLLIALLSWMATMKVIRSATLTLRGRTFVEASRALGGGSFHIIMKHLIPNILGIIVAQIAYDVPTVILIESGIDFLGLGITSFPTWGNMLGYASHEVAASNGFVWWWILPPGLGIILLSVAFYFIGTSLRDVLSPYKTRGEI</sequence>
<evidence type="ECO:0000256" key="5">
    <source>
        <dbReference type="RuleBase" id="RU363032"/>
    </source>
</evidence>
<dbReference type="PANTHER" id="PTHR42729">
    <property type="entry name" value="OLIGO/DIPEPTIDE TRANSPORT, PERMEASE PROTEIN (DPPC-2)"/>
    <property type="match status" value="1"/>
</dbReference>
<organism evidence="7 8">
    <name type="scientific">Sulfuracidifex metallicus DSM 6482 = JCM 9184</name>
    <dbReference type="NCBI Taxonomy" id="523847"/>
    <lineage>
        <taxon>Archaea</taxon>
        <taxon>Thermoproteota</taxon>
        <taxon>Thermoprotei</taxon>
        <taxon>Sulfolobales</taxon>
        <taxon>Sulfolobaceae</taxon>
        <taxon>Sulfuracidifex</taxon>
    </lineage>
</organism>
<dbReference type="InterPro" id="IPR025966">
    <property type="entry name" value="OppC_N"/>
</dbReference>
<proteinExistence type="inferred from homology"/>
<evidence type="ECO:0000256" key="1">
    <source>
        <dbReference type="ARBA" id="ARBA00004141"/>
    </source>
</evidence>
<feature type="transmembrane region" description="Helical" evidence="5">
    <location>
        <begin position="318"/>
        <end position="341"/>
    </location>
</feature>
<dbReference type="GO" id="GO:0055085">
    <property type="term" value="P:transmembrane transport"/>
    <property type="evidence" value="ECO:0007669"/>
    <property type="project" value="InterPro"/>
</dbReference>
<evidence type="ECO:0000313" key="7">
    <source>
        <dbReference type="EMBL" id="MUN29855.1"/>
    </source>
</evidence>
<feature type="transmembrane region" description="Helical" evidence="5">
    <location>
        <begin position="400"/>
        <end position="422"/>
    </location>
</feature>
<keyword evidence="4 5" id="KW-0472">Membrane</keyword>
<reference evidence="7 8" key="1">
    <citation type="submission" date="2019-10" db="EMBL/GenBank/DDBJ databases">
        <title>Sequencing and Assembly of Multiple Reported Metal-Biooxidizing Members of the Extremely Thermoacidophilic Archaeal Family Sulfolobaceae.</title>
        <authorList>
            <person name="Counts J.A."/>
            <person name="Kelly R.M."/>
        </authorList>
    </citation>
    <scope>NUCLEOTIDE SEQUENCE [LARGE SCALE GENOMIC DNA]</scope>
    <source>
        <strain evidence="7 8">DSM 6482</strain>
    </source>
</reference>
<dbReference type="PANTHER" id="PTHR42729:SF1">
    <property type="entry name" value="OLIGO_DIPEPTIDE TRANSPORT, PERMEASE PROTEIN (DPPC-2)"/>
    <property type="match status" value="1"/>
</dbReference>
<dbReference type="RefSeq" id="WP_156017568.1">
    <property type="nucleotide sequence ID" value="NZ_WGGD01000005.1"/>
</dbReference>
<dbReference type="Pfam" id="PF12911">
    <property type="entry name" value="OppC_N"/>
    <property type="match status" value="1"/>
</dbReference>
<feature type="transmembrane region" description="Helical" evidence="5">
    <location>
        <begin position="347"/>
        <end position="369"/>
    </location>
</feature>
<keyword evidence="2 5" id="KW-0812">Transmembrane</keyword>
<protein>
    <submittedName>
        <fullName evidence="7">ABC transporter permease subunit</fullName>
    </submittedName>
</protein>
<dbReference type="EMBL" id="WGGD01000005">
    <property type="protein sequence ID" value="MUN29855.1"/>
    <property type="molecule type" value="Genomic_DNA"/>
</dbReference>
<name>A0A6A9QRC2_SULME</name>
<accession>A0A6A9QRC2</accession>
<dbReference type="PROSITE" id="PS50928">
    <property type="entry name" value="ABC_TM1"/>
    <property type="match status" value="1"/>
</dbReference>
<feature type="transmembrane region" description="Helical" evidence="5">
    <location>
        <begin position="285"/>
        <end position="306"/>
    </location>
</feature>
<evidence type="ECO:0000259" key="6">
    <source>
        <dbReference type="PROSITE" id="PS50928"/>
    </source>
</evidence>
<feature type="domain" description="ABC transmembrane type-1" evidence="6">
    <location>
        <begin position="279"/>
        <end position="479"/>
    </location>
</feature>
<evidence type="ECO:0000313" key="8">
    <source>
        <dbReference type="Proteomes" id="UP000470772"/>
    </source>
</evidence>
<feature type="transmembrane region" description="Helical" evidence="5">
    <location>
        <begin position="457"/>
        <end position="478"/>
    </location>
</feature>
<comment type="subcellular location">
    <subcellularLocation>
        <location evidence="5">Cell membrane</location>
        <topology evidence="5">Multi-pass membrane protein</topology>
    </subcellularLocation>
    <subcellularLocation>
        <location evidence="1">Membrane</location>
        <topology evidence="1">Multi-pass membrane protein</topology>
    </subcellularLocation>
</comment>
<keyword evidence="3 5" id="KW-1133">Transmembrane helix</keyword>
<gene>
    <name evidence="7" type="ORF">GC250_10525</name>
</gene>
<comment type="caution">
    <text evidence="7">The sequence shown here is derived from an EMBL/GenBank/DDBJ whole genome shotgun (WGS) entry which is preliminary data.</text>
</comment>
<dbReference type="Gene3D" id="1.10.3720.10">
    <property type="entry name" value="MetI-like"/>
    <property type="match status" value="1"/>
</dbReference>
<dbReference type="SUPFAM" id="SSF161098">
    <property type="entry name" value="MetI-like"/>
    <property type="match status" value="1"/>
</dbReference>
<dbReference type="InterPro" id="IPR035906">
    <property type="entry name" value="MetI-like_sf"/>
</dbReference>
<dbReference type="GO" id="GO:0005886">
    <property type="term" value="C:plasma membrane"/>
    <property type="evidence" value="ECO:0007669"/>
    <property type="project" value="UniProtKB-SubCell"/>
</dbReference>
<evidence type="ECO:0000256" key="2">
    <source>
        <dbReference type="ARBA" id="ARBA00022692"/>
    </source>
</evidence>
<dbReference type="CDD" id="cd06261">
    <property type="entry name" value="TM_PBP2"/>
    <property type="match status" value="1"/>
</dbReference>
<dbReference type="Proteomes" id="UP000470772">
    <property type="component" value="Unassembled WGS sequence"/>
</dbReference>
<dbReference type="AlphaFoldDB" id="A0A6A9QRC2"/>
<dbReference type="Pfam" id="PF00528">
    <property type="entry name" value="BPD_transp_1"/>
    <property type="match status" value="1"/>
</dbReference>
<keyword evidence="8" id="KW-1185">Reference proteome</keyword>
<comment type="similarity">
    <text evidence="5">Belongs to the binding-protein-dependent transport system permease family.</text>
</comment>
<keyword evidence="5" id="KW-0813">Transport</keyword>
<evidence type="ECO:0000256" key="4">
    <source>
        <dbReference type="ARBA" id="ARBA00023136"/>
    </source>
</evidence>